<evidence type="ECO:0000313" key="3">
    <source>
        <dbReference type="Proteomes" id="UP000239724"/>
    </source>
</evidence>
<dbReference type="InterPro" id="IPR044855">
    <property type="entry name" value="CoA-Trfase_III_dom3_sf"/>
</dbReference>
<dbReference type="PANTHER" id="PTHR48207:SF3">
    <property type="entry name" value="SUCCINATE--HYDROXYMETHYLGLUTARATE COA-TRANSFERASE"/>
    <property type="match status" value="1"/>
</dbReference>
<dbReference type="OrthoDB" id="7457784at2"/>
<dbReference type="AlphaFoldDB" id="A0A2S6NL62"/>
<dbReference type="GO" id="GO:0008410">
    <property type="term" value="F:CoA-transferase activity"/>
    <property type="evidence" value="ECO:0007669"/>
    <property type="project" value="TreeGrafter"/>
</dbReference>
<gene>
    <name evidence="2" type="ORF">CCS01_05840</name>
</gene>
<proteinExistence type="predicted"/>
<evidence type="ECO:0000256" key="1">
    <source>
        <dbReference type="ARBA" id="ARBA00022679"/>
    </source>
</evidence>
<accession>A0A2S6NL62</accession>
<sequence>MAGALDHLLVLDLTSHLSGPYCAMLLADHGAEVIKIEPPQGDSARAMPPFVNGESAPFMTWNRNKRSVVLDLKQAADKDALWRLVDQADVLVENYRPGVLDRLGFGWPELHRRNRRLILASISGFGQTGPYSARGGFDLITQAMSGLMSTNGPADGPPHRLPIAISDVTAGMFLAFGVLAAVEARHRTGEGQHVETSLLEAATSLAVYESAHYFATGTRPERIGQAHRGSSPYQCFQTADGYITLGASQQKFFRQLCELVGAPELLADPRFATNADRVRHNDALVAALGEKLRTRPSAHWLAALEECGIPAGPVLYYDEVFTDPQILARDMVVETNHPVTGPFRTMGVTVKLSATPGSVRQAAPRLGEHTQEVLTRKAAE</sequence>
<keyword evidence="3" id="KW-1185">Reference proteome</keyword>
<dbReference type="Gene3D" id="3.30.1540.10">
    <property type="entry name" value="formyl-coa transferase, domain 3"/>
    <property type="match status" value="1"/>
</dbReference>
<dbReference type="Pfam" id="PF02515">
    <property type="entry name" value="CoA_transf_3"/>
    <property type="match status" value="1"/>
</dbReference>
<evidence type="ECO:0000313" key="2">
    <source>
        <dbReference type="EMBL" id="PPQ36018.1"/>
    </source>
</evidence>
<dbReference type="PANTHER" id="PTHR48207">
    <property type="entry name" value="SUCCINATE--HYDROXYMETHYLGLUTARATE COA-TRANSFERASE"/>
    <property type="match status" value="1"/>
</dbReference>
<dbReference type="EMBL" id="NHRY01000063">
    <property type="protein sequence ID" value="PPQ36018.1"/>
    <property type="molecule type" value="Genomic_DNA"/>
</dbReference>
<reference evidence="2 3" key="1">
    <citation type="journal article" date="2018" name="Arch. Microbiol.">
        <title>New insights into the metabolic potential of the phototrophic purple bacterium Rhodopila globiformis DSM 161(T) from its draft genome sequence and evidence for a vanadium-dependent nitrogenase.</title>
        <authorList>
            <person name="Imhoff J.F."/>
            <person name="Rahn T."/>
            <person name="Kunzel S."/>
            <person name="Neulinger S.C."/>
        </authorList>
    </citation>
    <scope>NUCLEOTIDE SEQUENCE [LARGE SCALE GENOMIC DNA]</scope>
    <source>
        <strain evidence="2 3">DSM 161</strain>
    </source>
</reference>
<protein>
    <recommendedName>
        <fullName evidence="4">CoA transferase</fullName>
    </recommendedName>
</protein>
<organism evidence="2 3">
    <name type="scientific">Rhodopila globiformis</name>
    <name type="common">Rhodopseudomonas globiformis</name>
    <dbReference type="NCBI Taxonomy" id="1071"/>
    <lineage>
        <taxon>Bacteria</taxon>
        <taxon>Pseudomonadati</taxon>
        <taxon>Pseudomonadota</taxon>
        <taxon>Alphaproteobacteria</taxon>
        <taxon>Acetobacterales</taxon>
        <taxon>Acetobacteraceae</taxon>
        <taxon>Rhodopila</taxon>
    </lineage>
</organism>
<dbReference type="InterPro" id="IPR050483">
    <property type="entry name" value="CoA-transferase_III_domain"/>
</dbReference>
<keyword evidence="1" id="KW-0808">Transferase</keyword>
<dbReference type="Proteomes" id="UP000239724">
    <property type="component" value="Unassembled WGS sequence"/>
</dbReference>
<dbReference type="InterPro" id="IPR003673">
    <property type="entry name" value="CoA-Trfase_fam_III"/>
</dbReference>
<dbReference type="Gene3D" id="3.40.50.10540">
    <property type="entry name" value="Crotonobetainyl-coa:carnitine coa-transferase, domain 1"/>
    <property type="match status" value="1"/>
</dbReference>
<evidence type="ECO:0008006" key="4">
    <source>
        <dbReference type="Google" id="ProtNLM"/>
    </source>
</evidence>
<name>A0A2S6NL62_RHOGL</name>
<dbReference type="RefSeq" id="WP_104517912.1">
    <property type="nucleotide sequence ID" value="NZ_NHRY01000063.1"/>
</dbReference>
<dbReference type="InterPro" id="IPR023606">
    <property type="entry name" value="CoA-Trfase_III_dom_1_sf"/>
</dbReference>
<dbReference type="SUPFAM" id="SSF89796">
    <property type="entry name" value="CoA-transferase family III (CaiB/BaiF)"/>
    <property type="match status" value="1"/>
</dbReference>
<comment type="caution">
    <text evidence="2">The sequence shown here is derived from an EMBL/GenBank/DDBJ whole genome shotgun (WGS) entry which is preliminary data.</text>
</comment>